<dbReference type="InterPro" id="IPR007889">
    <property type="entry name" value="HTH_Psq"/>
</dbReference>
<evidence type="ECO:0000256" key="2">
    <source>
        <dbReference type="ARBA" id="ARBA00023125"/>
    </source>
</evidence>
<keyword evidence="7" id="KW-1185">Reference proteome</keyword>
<feature type="region of interest" description="Disordered" evidence="4">
    <location>
        <begin position="415"/>
        <end position="439"/>
    </location>
</feature>
<dbReference type="Pfam" id="PF03184">
    <property type="entry name" value="DDE_1"/>
    <property type="match status" value="1"/>
</dbReference>
<feature type="compositionally biased region" description="Low complexity" evidence="4">
    <location>
        <begin position="427"/>
        <end position="439"/>
    </location>
</feature>
<protein>
    <submittedName>
        <fullName evidence="6">DDE superfamily endonuclease-domain-containing protein</fullName>
    </submittedName>
</protein>
<feature type="region of interest" description="Disordered" evidence="4">
    <location>
        <begin position="635"/>
        <end position="740"/>
    </location>
</feature>
<dbReference type="GO" id="GO:0003677">
    <property type="term" value="F:DNA binding"/>
    <property type="evidence" value="ECO:0007669"/>
    <property type="project" value="UniProtKB-KW"/>
</dbReference>
<dbReference type="Proteomes" id="UP001218188">
    <property type="component" value="Unassembled WGS sequence"/>
</dbReference>
<evidence type="ECO:0000256" key="4">
    <source>
        <dbReference type="SAM" id="MobiDB-lite"/>
    </source>
</evidence>
<keyword evidence="2" id="KW-0238">DNA-binding</keyword>
<dbReference type="PANTHER" id="PTHR19303">
    <property type="entry name" value="TRANSPOSON"/>
    <property type="match status" value="1"/>
</dbReference>
<keyword evidence="6" id="KW-0255">Endonuclease</keyword>
<sequence length="755" mass="84359">MARTTTTSKKKKVPTKSLAELAADKIHLKEAVKAVTQSGLTNAGHPKFSLRAAAKHYDVPRSTLQARYNGRLTGELVLKKWIGVMAKRGVPLTLTAVAEYASSILGEDVPVSWARAFRARHPGLKACWTTGLESCCARCLNRALVLEYFDILEELQLEYNFPPENIYNMDEKGIQMGVGVRQMVLVDRDQKTVYHVEDGNRELVTVIETTCADGTTLPPSVIYKGKTRDLEWGRNNPCEASISFSPKGWTDNELGSMWLERDFEPETAARNVTNGWRLLILDSHNSHCTYTFCHFAELHRIIILCLVAHTTHRCQPNDVTVFGPLASSWKAQIMTLSRKFTRITKYNLLQYYDAAQTKAMTPRTILAAFRKTGIFPFNRTVIEDEAFEPAKNTTTQSAQPVAAALPDLLRAITVSPGPEESADDAPTHPNTHTLPATPTTPAYALANFPSLPPPSASRAALLKYNASLAEYVNCCKDQMAADFASKQLMDAENGRLREELFAKKARPAKQRVGGAGARHMTAQETLEALAFVNWKVQMVTLHTEFSADERVKSVKATYDGAWKEMIDHAKQLEKDAVNAVKAAEREAKKADADAEKARKKVEVDAQKAVEKVRKTAEKEMRDAEKVAEKAAEKARKEVERAEKQEATRVEKERKKEERHVATELKKLAAPAPTKTRKWKRKDDEELTNTENLAPQQIPDTPPALKHPRPQPVPMHRGALQRLDSPHLDVPDHPDMSRVFGQNKTNWQSVIDPALV</sequence>
<keyword evidence="3" id="KW-0539">Nucleus</keyword>
<evidence type="ECO:0000313" key="7">
    <source>
        <dbReference type="Proteomes" id="UP001218188"/>
    </source>
</evidence>
<feature type="compositionally biased region" description="Basic and acidic residues" evidence="4">
    <location>
        <begin position="635"/>
        <end position="666"/>
    </location>
</feature>
<dbReference type="CDD" id="cd06503">
    <property type="entry name" value="ATP-synt_Fo_b"/>
    <property type="match status" value="1"/>
</dbReference>
<comment type="caution">
    <text evidence="6">The sequence shown here is derived from an EMBL/GenBank/DDBJ whole genome shotgun (WGS) entry which is preliminary data.</text>
</comment>
<evidence type="ECO:0000313" key="6">
    <source>
        <dbReference type="EMBL" id="KAJ7031848.1"/>
    </source>
</evidence>
<feature type="compositionally biased region" description="Polar residues" evidence="4">
    <location>
        <begin position="688"/>
        <end position="698"/>
    </location>
</feature>
<dbReference type="InterPro" id="IPR050863">
    <property type="entry name" value="CenT-Element_Derived"/>
</dbReference>
<keyword evidence="6" id="KW-0378">Hydrolase</keyword>
<dbReference type="PANTHER" id="PTHR19303:SF74">
    <property type="entry name" value="POGO TRANSPOSABLE ELEMENT WITH KRAB DOMAIN"/>
    <property type="match status" value="1"/>
</dbReference>
<dbReference type="Gene3D" id="1.10.10.60">
    <property type="entry name" value="Homeodomain-like"/>
    <property type="match status" value="1"/>
</dbReference>
<gene>
    <name evidence="6" type="ORF">C8F04DRAFT_1262489</name>
</gene>
<dbReference type="EMBL" id="JARJCM010000078">
    <property type="protein sequence ID" value="KAJ7031848.1"/>
    <property type="molecule type" value="Genomic_DNA"/>
</dbReference>
<comment type="subcellular location">
    <subcellularLocation>
        <location evidence="1">Nucleus</location>
    </subcellularLocation>
</comment>
<name>A0AAD6SSR7_9AGAR</name>
<accession>A0AAD6SSR7</accession>
<dbReference type="AlphaFoldDB" id="A0AAD6SSR7"/>
<dbReference type="GO" id="GO:0004519">
    <property type="term" value="F:endonuclease activity"/>
    <property type="evidence" value="ECO:0007669"/>
    <property type="project" value="UniProtKB-KW"/>
</dbReference>
<dbReference type="GO" id="GO:0005634">
    <property type="term" value="C:nucleus"/>
    <property type="evidence" value="ECO:0007669"/>
    <property type="project" value="UniProtKB-SubCell"/>
</dbReference>
<proteinExistence type="predicted"/>
<dbReference type="InterPro" id="IPR004875">
    <property type="entry name" value="DDE_SF_endonuclease_dom"/>
</dbReference>
<keyword evidence="6" id="KW-0540">Nuclease</keyword>
<feature type="domain" description="HTH CENPB-type" evidence="5">
    <location>
        <begin position="62"/>
        <end position="127"/>
    </location>
</feature>
<dbReference type="InterPro" id="IPR006600">
    <property type="entry name" value="HTH_CenpB_DNA-bd_dom"/>
</dbReference>
<feature type="compositionally biased region" description="Basic and acidic residues" evidence="4">
    <location>
        <begin position="723"/>
        <end position="735"/>
    </location>
</feature>
<evidence type="ECO:0000256" key="1">
    <source>
        <dbReference type="ARBA" id="ARBA00004123"/>
    </source>
</evidence>
<dbReference type="PROSITE" id="PS51253">
    <property type="entry name" value="HTH_CENPB"/>
    <property type="match status" value="1"/>
</dbReference>
<evidence type="ECO:0000259" key="5">
    <source>
        <dbReference type="PROSITE" id="PS51253"/>
    </source>
</evidence>
<dbReference type="Pfam" id="PF05225">
    <property type="entry name" value="HTH_psq"/>
    <property type="match status" value="1"/>
</dbReference>
<evidence type="ECO:0000256" key="3">
    <source>
        <dbReference type="ARBA" id="ARBA00023242"/>
    </source>
</evidence>
<organism evidence="6 7">
    <name type="scientific">Mycena alexandri</name>
    <dbReference type="NCBI Taxonomy" id="1745969"/>
    <lineage>
        <taxon>Eukaryota</taxon>
        <taxon>Fungi</taxon>
        <taxon>Dikarya</taxon>
        <taxon>Basidiomycota</taxon>
        <taxon>Agaricomycotina</taxon>
        <taxon>Agaricomycetes</taxon>
        <taxon>Agaricomycetidae</taxon>
        <taxon>Agaricales</taxon>
        <taxon>Marasmiineae</taxon>
        <taxon>Mycenaceae</taxon>
        <taxon>Mycena</taxon>
    </lineage>
</organism>
<reference evidence="6" key="1">
    <citation type="submission" date="2023-03" db="EMBL/GenBank/DDBJ databases">
        <title>Massive genome expansion in bonnet fungi (Mycena s.s.) driven by repeated elements and novel gene families across ecological guilds.</title>
        <authorList>
            <consortium name="Lawrence Berkeley National Laboratory"/>
            <person name="Harder C.B."/>
            <person name="Miyauchi S."/>
            <person name="Viragh M."/>
            <person name="Kuo A."/>
            <person name="Thoen E."/>
            <person name="Andreopoulos B."/>
            <person name="Lu D."/>
            <person name="Skrede I."/>
            <person name="Drula E."/>
            <person name="Henrissat B."/>
            <person name="Morin E."/>
            <person name="Kohler A."/>
            <person name="Barry K."/>
            <person name="LaButti K."/>
            <person name="Morin E."/>
            <person name="Salamov A."/>
            <person name="Lipzen A."/>
            <person name="Mereny Z."/>
            <person name="Hegedus B."/>
            <person name="Baldrian P."/>
            <person name="Stursova M."/>
            <person name="Weitz H."/>
            <person name="Taylor A."/>
            <person name="Grigoriev I.V."/>
            <person name="Nagy L.G."/>
            <person name="Martin F."/>
            <person name="Kauserud H."/>
        </authorList>
    </citation>
    <scope>NUCLEOTIDE SEQUENCE</scope>
    <source>
        <strain evidence="6">CBHHK200</strain>
    </source>
</reference>